<feature type="region of interest" description="Disordered" evidence="1">
    <location>
        <begin position="261"/>
        <end position="298"/>
    </location>
</feature>
<feature type="compositionally biased region" description="Basic and acidic residues" evidence="1">
    <location>
        <begin position="275"/>
        <end position="298"/>
    </location>
</feature>
<accession>A0A0L9TVK5</accession>
<evidence type="ECO:0000256" key="1">
    <source>
        <dbReference type="SAM" id="MobiDB-lite"/>
    </source>
</evidence>
<reference evidence="3" key="1">
    <citation type="journal article" date="2015" name="Proc. Natl. Acad. Sci. U.S.A.">
        <title>Genome sequencing of adzuki bean (Vigna angularis) provides insight into high starch and low fat accumulation and domestication.</title>
        <authorList>
            <person name="Yang K."/>
            <person name="Tian Z."/>
            <person name="Chen C."/>
            <person name="Luo L."/>
            <person name="Zhao B."/>
            <person name="Wang Z."/>
            <person name="Yu L."/>
            <person name="Li Y."/>
            <person name="Sun Y."/>
            <person name="Li W."/>
            <person name="Chen Y."/>
            <person name="Li Y."/>
            <person name="Zhang Y."/>
            <person name="Ai D."/>
            <person name="Zhao J."/>
            <person name="Shang C."/>
            <person name="Ma Y."/>
            <person name="Wu B."/>
            <person name="Wang M."/>
            <person name="Gao L."/>
            <person name="Sun D."/>
            <person name="Zhang P."/>
            <person name="Guo F."/>
            <person name="Wang W."/>
            <person name="Li Y."/>
            <person name="Wang J."/>
            <person name="Varshney R.K."/>
            <person name="Wang J."/>
            <person name="Ling H.Q."/>
            <person name="Wan P."/>
        </authorList>
    </citation>
    <scope>NUCLEOTIDE SEQUENCE</scope>
    <source>
        <strain evidence="3">cv. Jingnong 6</strain>
    </source>
</reference>
<dbReference type="Proteomes" id="UP000053144">
    <property type="component" value="Chromosome 2"/>
</dbReference>
<evidence type="ECO:0000313" key="3">
    <source>
        <dbReference type="Proteomes" id="UP000053144"/>
    </source>
</evidence>
<evidence type="ECO:0000313" key="2">
    <source>
        <dbReference type="EMBL" id="KOM34501.1"/>
    </source>
</evidence>
<proteinExistence type="predicted"/>
<sequence length="298" mass="33986">MQQKHEEEIATLRAEQTHPEQSSQYSVSNHENGNEASRNQQPSHPTNPNNHNQQSSHHTNPNDQGRREANNRVIPTPLQIVRPTNLLSFTAAIIQASMPEKTPPILEKYDGSTDPDDHLRTFMNAMFFTFYGSVKPIIIFYRSTRFLTALKRSVLTARSRLCFPTLNIFFYSVIWTQFRSACVRHRSVFNYYAPFSLLAVFSLQLCSTPFGPQLIVHPVCSRSVCICIRSLTDSGRSISVMLLLNCQERVAKFIYIEDMRSSRKKQQQEASAGGNRRDDIQSFGDNDKGGDPRPKDFP</sequence>
<name>A0A0L9TVK5_PHAAN</name>
<dbReference type="EMBL" id="CM003372">
    <property type="protein sequence ID" value="KOM34501.1"/>
    <property type="molecule type" value="Genomic_DNA"/>
</dbReference>
<dbReference type="Gramene" id="KOM34501">
    <property type="protein sequence ID" value="KOM34501"/>
    <property type="gene ID" value="LR48_Vigan02g065100"/>
</dbReference>
<protein>
    <submittedName>
        <fullName evidence="2">Uncharacterized protein</fullName>
    </submittedName>
</protein>
<feature type="compositionally biased region" description="Basic and acidic residues" evidence="1">
    <location>
        <begin position="1"/>
        <end position="18"/>
    </location>
</feature>
<feature type="region of interest" description="Disordered" evidence="1">
    <location>
        <begin position="1"/>
        <end position="69"/>
    </location>
</feature>
<gene>
    <name evidence="2" type="ORF">LR48_Vigan02g065100</name>
</gene>
<organism evidence="2 3">
    <name type="scientific">Phaseolus angularis</name>
    <name type="common">Azuki bean</name>
    <name type="synonym">Vigna angularis</name>
    <dbReference type="NCBI Taxonomy" id="3914"/>
    <lineage>
        <taxon>Eukaryota</taxon>
        <taxon>Viridiplantae</taxon>
        <taxon>Streptophyta</taxon>
        <taxon>Embryophyta</taxon>
        <taxon>Tracheophyta</taxon>
        <taxon>Spermatophyta</taxon>
        <taxon>Magnoliopsida</taxon>
        <taxon>eudicotyledons</taxon>
        <taxon>Gunneridae</taxon>
        <taxon>Pentapetalae</taxon>
        <taxon>rosids</taxon>
        <taxon>fabids</taxon>
        <taxon>Fabales</taxon>
        <taxon>Fabaceae</taxon>
        <taxon>Papilionoideae</taxon>
        <taxon>50 kb inversion clade</taxon>
        <taxon>NPAAA clade</taxon>
        <taxon>indigoferoid/millettioid clade</taxon>
        <taxon>Phaseoleae</taxon>
        <taxon>Vigna</taxon>
    </lineage>
</organism>
<feature type="compositionally biased region" description="Polar residues" evidence="1">
    <location>
        <begin position="19"/>
        <end position="38"/>
    </location>
</feature>
<feature type="compositionally biased region" description="Low complexity" evidence="1">
    <location>
        <begin position="39"/>
        <end position="62"/>
    </location>
</feature>
<dbReference type="AlphaFoldDB" id="A0A0L9TVK5"/>